<accession>A0A1R4JJ02</accession>
<name>A0A1R4JJ02_9MICO</name>
<dbReference type="PROSITE" id="PS51257">
    <property type="entry name" value="PROKAR_LIPOPROTEIN"/>
    <property type="match status" value="1"/>
</dbReference>
<feature type="chain" id="PRO_5012322785" description="peptidylprolyl isomerase" evidence="7">
    <location>
        <begin position="42"/>
        <end position="343"/>
    </location>
</feature>
<keyword evidence="5 6" id="KW-0413">Isomerase</keyword>
<keyword evidence="7" id="KW-0732">Signal</keyword>
<dbReference type="GO" id="GO:0003755">
    <property type="term" value="F:peptidyl-prolyl cis-trans isomerase activity"/>
    <property type="evidence" value="ECO:0007669"/>
    <property type="project" value="UniProtKB-KW"/>
</dbReference>
<feature type="domain" description="PPIase FKBP-type" evidence="8">
    <location>
        <begin position="249"/>
        <end position="335"/>
    </location>
</feature>
<sequence>MVYSHHRFRGLILRLRPLALLSTVAVTALLLAGCASSPETAETPEPTPSGQPECLVDAKPGAGSDAIKVTGEGLDAKIEVPQGTEFDDVQRTILNKGDGDDVHAGDFISIRYQIVEADTNKVVETSERGVDGVLPMLLDPAIAQNPQAIMDSTQSPVFIAAAECAPIGSDVVFALPGQEGQSAVIVYLQTLKELPTTATGKSVDAPADMATVKLAKDGTPSVEIPKGDAPTETTIGLLKQGDGPTVGVGDLVTVQYLGVKWSDGTEFDSSWSRDAMPTQFPTTGVVAGFSKALEGQQVGSQVLVEIPPADGYGPSEGHELQKETLVFVIDILGVTPLVTDPVE</sequence>
<dbReference type="PROSITE" id="PS50059">
    <property type="entry name" value="FKBP_PPIASE"/>
    <property type="match status" value="1"/>
</dbReference>
<gene>
    <name evidence="9" type="ORF">FM104_07685</name>
</gene>
<evidence type="ECO:0000256" key="5">
    <source>
        <dbReference type="ARBA" id="ARBA00023235"/>
    </source>
</evidence>
<evidence type="ECO:0000259" key="8">
    <source>
        <dbReference type="PROSITE" id="PS50059"/>
    </source>
</evidence>
<evidence type="ECO:0000256" key="1">
    <source>
        <dbReference type="ARBA" id="ARBA00000971"/>
    </source>
</evidence>
<evidence type="ECO:0000256" key="7">
    <source>
        <dbReference type="SAM" id="SignalP"/>
    </source>
</evidence>
<dbReference type="InterPro" id="IPR046357">
    <property type="entry name" value="PPIase_dom_sf"/>
</dbReference>
<dbReference type="EMBL" id="FUKO01000019">
    <property type="protein sequence ID" value="SJN31989.1"/>
    <property type="molecule type" value="Genomic_DNA"/>
</dbReference>
<proteinExistence type="inferred from homology"/>
<dbReference type="Proteomes" id="UP000196320">
    <property type="component" value="Unassembled WGS sequence"/>
</dbReference>
<evidence type="ECO:0000313" key="10">
    <source>
        <dbReference type="Proteomes" id="UP000196320"/>
    </source>
</evidence>
<comment type="catalytic activity">
    <reaction evidence="1 6">
        <text>[protein]-peptidylproline (omega=180) = [protein]-peptidylproline (omega=0)</text>
        <dbReference type="Rhea" id="RHEA:16237"/>
        <dbReference type="Rhea" id="RHEA-COMP:10747"/>
        <dbReference type="Rhea" id="RHEA-COMP:10748"/>
        <dbReference type="ChEBI" id="CHEBI:83833"/>
        <dbReference type="ChEBI" id="CHEBI:83834"/>
        <dbReference type="EC" id="5.2.1.8"/>
    </reaction>
</comment>
<reference evidence="9 10" key="1">
    <citation type="submission" date="2017-02" db="EMBL/GenBank/DDBJ databases">
        <authorList>
            <person name="Peterson S.W."/>
        </authorList>
    </citation>
    <scope>NUCLEOTIDE SEQUENCE [LARGE SCALE GENOMIC DNA]</scope>
    <source>
        <strain evidence="9 10">B Mb 05.01</strain>
    </source>
</reference>
<dbReference type="PANTHER" id="PTHR43811:SF19">
    <property type="entry name" value="39 KDA FK506-BINDING NUCLEAR PROTEIN"/>
    <property type="match status" value="1"/>
</dbReference>
<dbReference type="Pfam" id="PF00254">
    <property type="entry name" value="FKBP_C"/>
    <property type="match status" value="1"/>
</dbReference>
<dbReference type="Gene3D" id="3.10.50.40">
    <property type="match status" value="1"/>
</dbReference>
<comment type="similarity">
    <text evidence="2">Belongs to the FKBP-type PPIase family.</text>
</comment>
<keyword evidence="10" id="KW-1185">Reference proteome</keyword>
<dbReference type="PANTHER" id="PTHR43811">
    <property type="entry name" value="FKBP-TYPE PEPTIDYL-PROLYL CIS-TRANS ISOMERASE FKPA"/>
    <property type="match status" value="1"/>
</dbReference>
<evidence type="ECO:0000313" key="9">
    <source>
        <dbReference type="EMBL" id="SJN31989.1"/>
    </source>
</evidence>
<evidence type="ECO:0000256" key="4">
    <source>
        <dbReference type="ARBA" id="ARBA00023110"/>
    </source>
</evidence>
<evidence type="ECO:0000256" key="3">
    <source>
        <dbReference type="ARBA" id="ARBA00013194"/>
    </source>
</evidence>
<evidence type="ECO:0000256" key="6">
    <source>
        <dbReference type="PROSITE-ProRule" id="PRU00277"/>
    </source>
</evidence>
<dbReference type="RefSeq" id="WP_256971556.1">
    <property type="nucleotide sequence ID" value="NZ_FUKO01000019.1"/>
</dbReference>
<feature type="signal peptide" evidence="7">
    <location>
        <begin position="1"/>
        <end position="41"/>
    </location>
</feature>
<dbReference type="InterPro" id="IPR001179">
    <property type="entry name" value="PPIase_FKBP_dom"/>
</dbReference>
<dbReference type="EC" id="5.2.1.8" evidence="3 6"/>
<evidence type="ECO:0000256" key="2">
    <source>
        <dbReference type="ARBA" id="ARBA00006577"/>
    </source>
</evidence>
<dbReference type="AlphaFoldDB" id="A0A1R4JJ02"/>
<keyword evidence="4 6" id="KW-0697">Rotamase</keyword>
<protein>
    <recommendedName>
        <fullName evidence="3 6">peptidylprolyl isomerase</fullName>
        <ecNumber evidence="3 6">5.2.1.8</ecNumber>
    </recommendedName>
</protein>
<organism evidence="9 10">
    <name type="scientific">Microbacterium esteraromaticum</name>
    <dbReference type="NCBI Taxonomy" id="57043"/>
    <lineage>
        <taxon>Bacteria</taxon>
        <taxon>Bacillati</taxon>
        <taxon>Actinomycetota</taxon>
        <taxon>Actinomycetes</taxon>
        <taxon>Micrococcales</taxon>
        <taxon>Microbacteriaceae</taxon>
        <taxon>Microbacterium</taxon>
    </lineage>
</organism>
<dbReference type="SUPFAM" id="SSF54534">
    <property type="entry name" value="FKBP-like"/>
    <property type="match status" value="1"/>
</dbReference>